<feature type="region of interest" description="Disordered" evidence="1">
    <location>
        <begin position="94"/>
        <end position="115"/>
    </location>
</feature>
<accession>A0A482N5H8</accession>
<evidence type="ECO:0000313" key="3">
    <source>
        <dbReference type="Proteomes" id="UP000309873"/>
    </source>
</evidence>
<dbReference type="EMBL" id="MK373796">
    <property type="protein sequence ID" value="QBQ81118.1"/>
    <property type="molecule type" value="Genomic_DNA"/>
</dbReference>
<sequence>MIFGKTKIAPAGENLITLSLYYKDENVEIETLEYVLINTNKPKIGELLGVISNISDREDIPSITPKNIAHLAQQLGILWYKVDLPAKERTKGTFAEVARKPKPEKKETGEQASDI</sequence>
<proteinExistence type="predicted"/>
<name>A0A482N5H8_9CAUD</name>
<gene>
    <name evidence="2" type="ORF">HdH2rev_00020</name>
</gene>
<organism evidence="2 3">
    <name type="scientific">Escherichia phage vB_EcoS_HdH2</name>
    <dbReference type="NCBI Taxonomy" id="2508174"/>
    <lineage>
        <taxon>Viruses</taxon>
        <taxon>Duplodnaviria</taxon>
        <taxon>Heunggongvirae</taxon>
        <taxon>Uroviricota</taxon>
        <taxon>Caudoviricetes</taxon>
        <taxon>Demerecviridae</taxon>
        <taxon>Markadamsvirinae</taxon>
        <taxon>Tequintavirus</taxon>
        <taxon>Tequintavirus HdH2</taxon>
    </lineage>
</organism>
<reference evidence="2 3" key="1">
    <citation type="submission" date="2019-01" db="EMBL/GenBank/DDBJ databases">
        <title>Still something new to discover - new insights into E. coli phage diversity and taxonomy.</title>
        <authorList>
            <person name="Korf I.H.E."/>
            <person name="Adriaennsens E."/>
            <person name="Dreiseikelmann B."/>
            <person name="Kropinski A."/>
            <person name="Nimtz M."/>
            <person name="Meier-Kolthoff J.P."/>
            <person name="Rohde M."/>
            <person name="van Raaij M."/>
            <person name="Wittmann J."/>
        </authorList>
    </citation>
    <scope>NUCLEOTIDE SEQUENCE [LARGE SCALE GENOMIC DNA]</scope>
</reference>
<dbReference type="Proteomes" id="UP000309873">
    <property type="component" value="Segment"/>
</dbReference>
<evidence type="ECO:0000313" key="2">
    <source>
        <dbReference type="EMBL" id="QBQ81118.1"/>
    </source>
</evidence>
<evidence type="ECO:0000256" key="1">
    <source>
        <dbReference type="SAM" id="MobiDB-lite"/>
    </source>
</evidence>
<protein>
    <submittedName>
        <fullName evidence="2">Uncharacterized protein</fullName>
    </submittedName>
</protein>
<keyword evidence="3" id="KW-1185">Reference proteome</keyword>
<feature type="compositionally biased region" description="Basic and acidic residues" evidence="1">
    <location>
        <begin position="94"/>
        <end position="109"/>
    </location>
</feature>